<feature type="compositionally biased region" description="Polar residues" evidence="1">
    <location>
        <begin position="84"/>
        <end position="94"/>
    </location>
</feature>
<dbReference type="OMA" id="QSAWYSS"/>
<dbReference type="OrthoDB" id="9938256at2759"/>
<keyword evidence="3" id="KW-1185">Reference proteome</keyword>
<evidence type="ECO:0000313" key="3">
    <source>
        <dbReference type="Proteomes" id="UP000287033"/>
    </source>
</evidence>
<dbReference type="Proteomes" id="UP000287033">
    <property type="component" value="Unassembled WGS sequence"/>
</dbReference>
<reference evidence="2 3" key="1">
    <citation type="journal article" date="2018" name="Nat. Ecol. Evol.">
        <title>Shark genomes provide insights into elasmobranch evolution and the origin of vertebrates.</title>
        <authorList>
            <person name="Hara Y"/>
            <person name="Yamaguchi K"/>
            <person name="Onimaru K"/>
            <person name="Kadota M"/>
            <person name="Koyanagi M"/>
            <person name="Keeley SD"/>
            <person name="Tatsumi K"/>
            <person name="Tanaka K"/>
            <person name="Motone F"/>
            <person name="Kageyama Y"/>
            <person name="Nozu R"/>
            <person name="Adachi N"/>
            <person name="Nishimura O"/>
            <person name="Nakagawa R"/>
            <person name="Tanegashima C"/>
            <person name="Kiyatake I"/>
            <person name="Matsumoto R"/>
            <person name="Murakumo K"/>
            <person name="Nishida K"/>
            <person name="Terakita A"/>
            <person name="Kuratani S"/>
            <person name="Sato K"/>
            <person name="Hyodo S Kuraku.S."/>
        </authorList>
    </citation>
    <scope>NUCLEOTIDE SEQUENCE [LARGE SCALE GENOMIC DNA]</scope>
</reference>
<gene>
    <name evidence="2" type="ORF">chiPu_0033974</name>
</gene>
<evidence type="ECO:0000256" key="1">
    <source>
        <dbReference type="SAM" id="MobiDB-lite"/>
    </source>
</evidence>
<dbReference type="EMBL" id="BEZZ01278247">
    <property type="protein sequence ID" value="GCC49610.1"/>
    <property type="molecule type" value="Genomic_DNA"/>
</dbReference>
<proteinExistence type="predicted"/>
<organism evidence="2 3">
    <name type="scientific">Chiloscyllium punctatum</name>
    <name type="common">Brownbanded bambooshark</name>
    <name type="synonym">Hemiscyllium punctatum</name>
    <dbReference type="NCBI Taxonomy" id="137246"/>
    <lineage>
        <taxon>Eukaryota</taxon>
        <taxon>Metazoa</taxon>
        <taxon>Chordata</taxon>
        <taxon>Craniata</taxon>
        <taxon>Vertebrata</taxon>
        <taxon>Chondrichthyes</taxon>
        <taxon>Elasmobranchii</taxon>
        <taxon>Galeomorphii</taxon>
        <taxon>Galeoidea</taxon>
        <taxon>Orectolobiformes</taxon>
        <taxon>Hemiscylliidae</taxon>
        <taxon>Chiloscyllium</taxon>
    </lineage>
</organism>
<dbReference type="AlphaFoldDB" id="A0A401U407"/>
<name>A0A401U407_CHIPU</name>
<comment type="caution">
    <text evidence="2">The sequence shown here is derived from an EMBL/GenBank/DDBJ whole genome shotgun (WGS) entry which is preliminary data.</text>
</comment>
<accession>A0A401U407</accession>
<protein>
    <submittedName>
        <fullName evidence="2">Uncharacterized protein</fullName>
    </submittedName>
</protein>
<sequence length="106" mass="11719">MSGAGASRGRTLLADKAVSEGYARLRYRDTAFLIWRQQQLELERRTLGSGPGPGPDSFLGRSHSMWYRQFGNQPILVRDRSKLSPGTFTGTGLTPDSGRSRICSLM</sequence>
<feature type="region of interest" description="Disordered" evidence="1">
    <location>
        <begin position="81"/>
        <end position="106"/>
    </location>
</feature>
<evidence type="ECO:0000313" key="2">
    <source>
        <dbReference type="EMBL" id="GCC49610.1"/>
    </source>
</evidence>